<dbReference type="InterPro" id="IPR013783">
    <property type="entry name" value="Ig-like_fold"/>
</dbReference>
<dbReference type="Pfam" id="PF22544">
    <property type="entry name" value="HYDIN_VesB_CFA65-like_Ig"/>
    <property type="match status" value="1"/>
</dbReference>
<dbReference type="SUPFAM" id="SSF47576">
    <property type="entry name" value="Calponin-homology domain, CH-domain"/>
    <property type="match status" value="1"/>
</dbReference>
<dbReference type="Proteomes" id="UP000050790">
    <property type="component" value="Unassembled WGS sequence"/>
</dbReference>
<dbReference type="GO" id="GO:0005737">
    <property type="term" value="C:cytoplasm"/>
    <property type="evidence" value="ECO:0007669"/>
    <property type="project" value="UniProtKB-SubCell"/>
</dbReference>
<dbReference type="InterPro" id="IPR058952">
    <property type="entry name" value="Ig_CFAP47"/>
</dbReference>
<dbReference type="InterPro" id="IPR056343">
    <property type="entry name" value="CFAP47_dom"/>
</dbReference>
<evidence type="ECO:0000313" key="9">
    <source>
        <dbReference type="WBParaSite" id="SMRG1_14130.1"/>
    </source>
</evidence>
<name>A0AA84Z7E5_9TREM</name>
<accession>A0AA84Z7E5</accession>
<feature type="region of interest" description="Disordered" evidence="6">
    <location>
        <begin position="2810"/>
        <end position="2843"/>
    </location>
</feature>
<dbReference type="InterPro" id="IPR036872">
    <property type="entry name" value="CH_dom_sf"/>
</dbReference>
<evidence type="ECO:0000313" key="8">
    <source>
        <dbReference type="Proteomes" id="UP000050790"/>
    </source>
</evidence>
<evidence type="ECO:0000256" key="5">
    <source>
        <dbReference type="ARBA" id="ARBA00023273"/>
    </source>
</evidence>
<dbReference type="Pfam" id="PF26579">
    <property type="entry name" value="Ig_CFAP47"/>
    <property type="match status" value="1"/>
</dbReference>
<keyword evidence="5" id="KW-0966">Cell projection</keyword>
<dbReference type="GO" id="GO:0060271">
    <property type="term" value="P:cilium assembly"/>
    <property type="evidence" value="ECO:0007669"/>
    <property type="project" value="TreeGrafter"/>
</dbReference>
<dbReference type="Pfam" id="PF24529">
    <property type="entry name" value="CFAP47"/>
    <property type="match status" value="1"/>
</dbReference>
<reference evidence="9" key="1">
    <citation type="submission" date="2023-11" db="UniProtKB">
        <authorList>
            <consortium name="WormBaseParasite"/>
        </authorList>
    </citation>
    <scope>IDENTIFICATION</scope>
</reference>
<organism evidence="8 9">
    <name type="scientific">Schistosoma margrebowiei</name>
    <dbReference type="NCBI Taxonomy" id="48269"/>
    <lineage>
        <taxon>Eukaryota</taxon>
        <taxon>Metazoa</taxon>
        <taxon>Spiralia</taxon>
        <taxon>Lophotrochozoa</taxon>
        <taxon>Platyhelminthes</taxon>
        <taxon>Trematoda</taxon>
        <taxon>Digenea</taxon>
        <taxon>Strigeidida</taxon>
        <taxon>Schistosomatoidea</taxon>
        <taxon>Schistosomatidae</taxon>
        <taxon>Schistosoma</taxon>
    </lineage>
</organism>
<keyword evidence="3" id="KW-0963">Cytoplasm</keyword>
<evidence type="ECO:0000256" key="1">
    <source>
        <dbReference type="ARBA" id="ARBA00004138"/>
    </source>
</evidence>
<dbReference type="Gene3D" id="2.60.40.10">
    <property type="entry name" value="Immunoglobulins"/>
    <property type="match status" value="3"/>
</dbReference>
<evidence type="ECO:0000256" key="3">
    <source>
        <dbReference type="ARBA" id="ARBA00022490"/>
    </source>
</evidence>
<sequence>MIVFQDIHDNSQYTTQLTVQNVGTSKKVIRFHSPCAEVTFIPKDIREFVEIVRFDLGTGDIFNVEVTGKVIKPEFKVLQYANCENLKGEEGIQLSHWNFGYVYYNTDVHCNWNLVNYSPKDTSFVARFYGKNDSDLENSNPGSESVPKYEQNDLKFKLSECFSINPDCGQLKPFEKLPISLCLSPRWKKPKQGFVSLNESPAIKPFSICLRIHKVDLSSCDSFDQKKLINSSQSSIVMNDQNNLEIVLTGCLIPVQFHISPINESMNVDNQNLNKTNRLNTIINNNENVKIDKIYENQFIIQFPQCIIGSKQCTQFKLSNYSKHLPIYYRMPRIAHFIVKPEKGIINPQKDCLITVSFSPKQIGEFHAVQNVHILNYLTGVNPVVIYQCKLIFHGYSPAITIPPEIKFNPGIIPKWANEVGRNTDLVTFGSNYECPRAAIISLMSMKSLKGLKSHVSRSELNTTMSTKIAFPNDRLASIRPANKREEFKTLYCRLTRYTYTDQDYEWTEDEMNSINKRQLTYTDVYRSHAQMIEQVQKDRILMKWNKPPNDGSVLMELDKISPKLKIENNEEFQPNRKLQPMDLLKNSTSDNIKVEKKKKPERVLSLKMVTKKKVSDECKRKLSVSDINELSIFPINIDYGNICPNVESTKFVTIKNPLNQCISIKLDIILEELKPTIVRNYIVQPKSTLEIPITIKITKVSNFQCNLSLLLNDQHKSNLVICATVVPIQLNLTPSTVEITSANLSYGLIRTTGMPGYVTLHNPLHASARFCWQTLGDQNPFTICPKKGVVEPFSSLNCEIVYYPNINTIMEGKFHLNILDLNDNQLNTLSTTINKFDDNQKILELSCIAKLLPSKLSFSTRRLPLGSVAHGLPYTRQITIFNLGQNPILFYINQEFKSTVNHNGSIPSYMHRLSRALPARVEIQVSPIEGEIPVGGETTLKVTCIPIGLGKFESSITLSTYDRQDFNLSVFGTVLRPQIQLIPNTFEFGGVRIGSMKSLPFEITNNGITRVLIEIQLKNFDEFQITDHRNSISLDEYINEQTYTNNRNNSTRNKFISSSYSEELEKISINTIKVPHSSSYLEYDKSTCLYHIHIPPQSKWVGYLVYKPKDVSFHDFVLPLLINKLNPKLLSQKLDDTNNIIVHTEEETIIDGETDIKMSSQDYEPRVIATALRQPITIEPKNGILKFIATLDDKVSESTNVLYQHLCIKSLTNLPMKWHLVMHKIQRFNKCAHGKLTILNAQGIELLPDLDGYINGDFTENDDRTIHLEIRLCSNKPGSFKLELPVCLTFPEDLNSEQSPKSSSSLYKTLQIHIELSKLELKFEPERILIPPIPTGINVRIPVKLTAYQINQPIKIFGFWNFSPICEAQSISDENIQCPFDIEYPEGQILKPNYNSSVSNTGSLNLCVNFNCKLNGLVLAPNPRPLCLIIIASINNCDNTEVCYSSNKSSRDQFLSSYICSAALPVSAAVDNCLISWFDYITRRPNEFRLTDYQYLRNKLNEIKLNRNLNIISLYHLFDELKLSQKECLNLEDMSSDQNSSVGSNTHWNIDQNCLNSIRNTRNNIFDISESPFIHRDHSKDVEDNNEIRLSPSTISSTITYSYESCSFLPDWQLIDRTATEQVQRWLSVYGFQKSRYQFKFPDDFRNCISLTTTILNKSLLGEKQKSYTISQQNTTIKESNQTSMKHELNNNKLNIDNINEIVPCSINPLYNCLLYLCGNKQPPGLLPTINLPINNPYEALSIVYFYCSALLTFARSQGSCLPHILPEHLMEPNDYHLWHKYGCPGLTESARTVYISLSQKNNIITVTDWMKSQNIKNDNQSNDDLIKIDINPLSESELDRFLIISERAWTDLVIQLIKCFLFNHITINSLDTINLPPKDLLLHKTNELISSTPTVSQQSSSQNESNKSDQVIKHTIRLSDQRDNVQRTRLTNSNEIQVNSCYSSCECILLAWLNYCYHQYACQIWPEKKSVFTNNNLIVTNFDNDLCDGIILACAIGAYVPCLIPNYFSKIYTQPNSEEQCFHNAIILVQALRMIHFEFDLSPSDITSPHPFGMALLCLHLFCQLPDYLPRQTINFTGLLNSTTKRQLLFTNASSQILTYYCVIIGPNANDFNCSIINTSNKITKRENNKTNLKKLNVKELKCSTSDNYIKLNDNNNTDKLYNDVKEMKMIIPQKGKLQICLEYKSRFLKLTEAVFLAVSQRQNALQGKTVSFILSGIVGGLDTLPTKIIKSPCYQMAEFKIPIINPYKLSGTFNIKIIESCNDLFNALCQTQGLNGKKKELTSGNLLSTETYSATESSLDQSSSDNSQLPPEIMKEYYQRNQYQSFHCRENIINLCGTTNDNWTDSHVIKQSDNKVKIKQKQQQQQTTDEKQNIKELSIIYLPLGWGTRECCLLLSNEKIGEFVILLKGIAQLPQPSLLPYTEQKERGYRIKSAVAAASFGRSGDPNVIYFRCPINCEIKETLWLPVKNDLRRTALLNAIHIRLPPSELKRRQLANTLESDELLELANKKLILHNFDQNSSEKKLKLQKRLHISRYLIYSVEIDSNMIKVPPKIHVPISVDLDSDETFPLPLKIFADKPGLTSAKLVIQGPDDIRLYRIECVALPSNEKMVLTFTSPLNHPITQPIPIVNKTAYDWELSSQFIGNPVWFTGPSIINVPSNTTVQYSITYLPRREAESQTKLVLRNITDGSQLEYHLNGIVLKPLSLGKINLEFTINTCDINDEICKVSKQSQLQTFTLKVPNSTSLMQCFRLQTNLPKGLIEWIPNNQKHMNRIEVMSGRTDECKFQVSVSRRGSFRGVIVFVADTPRNNSDSDDENDEEMSPKVKDNQTSESSKTISELDENSNPVYRLWYEVEINIKPGPPIKQIEIICPCLSSKTVELPFTIQSELFKNSQTIEFDVIIEDKCLIGPKTHCVTSVDSSGKFSSIYQLNCIPSIIGTSNSTVIFYNPNCGEFWIELIIKAIKPEVVNVPVIEAELGSSKIIKILLDNPTEELYILKPKIFNSNVFKLQLSTSAKQLACLSPSITTELDEQHYSHLQMSTLCQYSDNDILDINEMENNSSRMLLTNRSIGLHTTEGIIKLKPKSKLYLGLKFTPCAIGKEEHEGSIVFYSEKLTEWCFNLHGNGVAPQPRDPVSVSVMIGSATTLIVPITNPFKYDTVLDISLCETTLSGLFKHLEDTRNSILKNQMDNKSINSSSFDNHNNNNEQFSDQLMEPNECNCDENNQPYSKSLSANPGNTNIYSAFQLLIKEKKNIRLSSKTVFDIPISFAPLEMREHEALCTVIMHKSNSGKYESSKSIRSSSSSPSSVRWLIPIKGIPEMKSLSYPSSKEFPISYNPYHHNNNNTKSSIIINGTVRSKSYFIITLRLLNTFIYTESHLTQNENIKDIEIQIIQSEEDKKLFHEKIFNHKTNESLLSLSLYNQYSIWDNIKINNLEWIIKPIIKKTNEQLIKLIDFNKILTNSLIIKLFEIKKLDNLEITEIKLGMIFSPMLSFKCSADLMIKTSLGAIWKFGLIFKAKDPPIDDVIYIPHRGIGRPVKVQLHLTSQTDEPLKFIASLYPKNQTEYTIEPEEGILPPMNKDNEDNTKNSPLIITFKPNSYGKPIIARLIIQTARMEWHYELVGHIPVYKPPNGKPHPSTFANRMLKTTNSK</sequence>
<evidence type="ECO:0000256" key="6">
    <source>
        <dbReference type="SAM" id="MobiDB-lite"/>
    </source>
</evidence>
<keyword evidence="4" id="KW-0969">Cilium</keyword>
<comment type="subcellular location">
    <subcellularLocation>
        <location evidence="1">Cell projection</location>
        <location evidence="1">Cilium</location>
    </subcellularLocation>
    <subcellularLocation>
        <location evidence="2">Cytoplasm</location>
    </subcellularLocation>
</comment>
<protein>
    <recommendedName>
        <fullName evidence="7">Calponin-homology (CH) domain-containing protein</fullName>
    </recommendedName>
</protein>
<evidence type="ECO:0000259" key="7">
    <source>
        <dbReference type="PROSITE" id="PS50021"/>
    </source>
</evidence>
<feature type="domain" description="Calponin-homology (CH)" evidence="7">
    <location>
        <begin position="1945"/>
        <end position="2068"/>
    </location>
</feature>
<evidence type="ECO:0000256" key="2">
    <source>
        <dbReference type="ARBA" id="ARBA00004496"/>
    </source>
</evidence>
<proteinExistence type="predicted"/>
<dbReference type="PANTHER" id="PTHR45912">
    <property type="entry name" value="CILIA- AND FLAGELLA-ASSOCIATED PROTEIN 47"/>
    <property type="match status" value="1"/>
</dbReference>
<dbReference type="Gene3D" id="1.10.418.10">
    <property type="entry name" value="Calponin-like domain"/>
    <property type="match status" value="1"/>
</dbReference>
<dbReference type="InterPro" id="IPR001715">
    <property type="entry name" value="CH_dom"/>
</dbReference>
<evidence type="ECO:0000256" key="4">
    <source>
        <dbReference type="ARBA" id="ARBA00023069"/>
    </source>
</evidence>
<dbReference type="InterPro" id="IPR053879">
    <property type="entry name" value="HYDIN_VesB_CFA65-like_Ig"/>
</dbReference>
<dbReference type="WBParaSite" id="SMRG1_14130.1">
    <property type="protein sequence ID" value="SMRG1_14130.1"/>
    <property type="gene ID" value="SMRG1_14130"/>
</dbReference>
<dbReference type="GO" id="GO:0005929">
    <property type="term" value="C:cilium"/>
    <property type="evidence" value="ECO:0007669"/>
    <property type="project" value="UniProtKB-SubCell"/>
</dbReference>
<dbReference type="PANTHER" id="PTHR45912:SF3">
    <property type="entry name" value="CILIA- AND FLAGELLA-ASSOCIATED PROTEIN 47"/>
    <property type="match status" value="1"/>
</dbReference>
<dbReference type="PROSITE" id="PS50021">
    <property type="entry name" value="CH"/>
    <property type="match status" value="1"/>
</dbReference>